<evidence type="ECO:0000313" key="2">
    <source>
        <dbReference type="EMBL" id="EZH73908.1"/>
    </source>
</evidence>
<sequence>MENIKTKLGQGGLLLAAMGIMSILLSIFNYNIKLLSWVDLWGNTMGWIIRFLLILVGAALFILFGRNEE</sequence>
<dbReference type="AlphaFoldDB" id="A0A023BVR5"/>
<feature type="transmembrane region" description="Helical" evidence="1">
    <location>
        <begin position="44"/>
        <end position="64"/>
    </location>
</feature>
<keyword evidence="1" id="KW-1133">Transmembrane helix</keyword>
<evidence type="ECO:0000256" key="1">
    <source>
        <dbReference type="SAM" id="Phobius"/>
    </source>
</evidence>
<accession>A0A023BVR5</accession>
<keyword evidence="1" id="KW-0472">Membrane</keyword>
<organism evidence="2 3">
    <name type="scientific">Aquimarina atlantica</name>
    <dbReference type="NCBI Taxonomy" id="1317122"/>
    <lineage>
        <taxon>Bacteria</taxon>
        <taxon>Pseudomonadati</taxon>
        <taxon>Bacteroidota</taxon>
        <taxon>Flavobacteriia</taxon>
        <taxon>Flavobacteriales</taxon>
        <taxon>Flavobacteriaceae</taxon>
        <taxon>Aquimarina</taxon>
    </lineage>
</organism>
<dbReference type="RefSeq" id="WP_034241438.1">
    <property type="nucleotide sequence ID" value="NZ_AQRA01000004.1"/>
</dbReference>
<dbReference type="STRING" id="1317122.ATO12_13575"/>
<name>A0A023BVR5_9FLAO</name>
<reference evidence="2 3" key="1">
    <citation type="submission" date="2014-04" db="EMBL/GenBank/DDBJ databases">
        <title>Aquimarina sp. 22II-S11-z7 Genome Sequencing.</title>
        <authorList>
            <person name="Lai Q."/>
        </authorList>
    </citation>
    <scope>NUCLEOTIDE SEQUENCE [LARGE SCALE GENOMIC DNA]</scope>
    <source>
        <strain evidence="2 3">22II-S11-z7</strain>
    </source>
</reference>
<gene>
    <name evidence="2" type="ORF">ATO12_13575</name>
</gene>
<feature type="transmembrane region" description="Helical" evidence="1">
    <location>
        <begin position="12"/>
        <end position="32"/>
    </location>
</feature>
<dbReference type="eggNOG" id="ENOG503209C">
    <property type="taxonomic scope" value="Bacteria"/>
</dbReference>
<dbReference type="Proteomes" id="UP000023541">
    <property type="component" value="Unassembled WGS sequence"/>
</dbReference>
<comment type="caution">
    <text evidence="2">The sequence shown here is derived from an EMBL/GenBank/DDBJ whole genome shotgun (WGS) entry which is preliminary data.</text>
</comment>
<evidence type="ECO:0000313" key="3">
    <source>
        <dbReference type="Proteomes" id="UP000023541"/>
    </source>
</evidence>
<dbReference type="OrthoDB" id="332088at2"/>
<keyword evidence="3" id="KW-1185">Reference proteome</keyword>
<proteinExistence type="predicted"/>
<keyword evidence="1" id="KW-0812">Transmembrane</keyword>
<protein>
    <submittedName>
        <fullName evidence="2">Uncharacterized protein</fullName>
    </submittedName>
</protein>
<dbReference type="EMBL" id="AQRA01000004">
    <property type="protein sequence ID" value="EZH73908.1"/>
    <property type="molecule type" value="Genomic_DNA"/>
</dbReference>